<proteinExistence type="predicted"/>
<accession>A0AC60PNP6</accession>
<name>A0AC60PNP6_IXOPE</name>
<dbReference type="Proteomes" id="UP000805193">
    <property type="component" value="Unassembled WGS sequence"/>
</dbReference>
<dbReference type="EMBL" id="JABSTQ010010199">
    <property type="protein sequence ID" value="KAG0422647.1"/>
    <property type="molecule type" value="Genomic_DNA"/>
</dbReference>
<keyword evidence="2" id="KW-1185">Reference proteome</keyword>
<gene>
    <name evidence="1" type="ORF">HPB47_001537</name>
</gene>
<sequence length="214" mass="24185">MSQAYQQHVNQSQDDYGKHYHYTEGPSTVPESHHEPLPKYQRLNRDHELAGNVPNRRQRWLEKHAKPNVGHQTVPPEAPVETRSVACWTFQHGTEEPRCFFSNTKWPKQRRVLRGVPDDKTPTLFRGRTVTAMDRLAEGACVEPAEDAVYCKVCGGLVIVQERHEESRLHQSRLRPDFSKEPFDALVEDMLGNPCAAAVDEEDGDDSGGGDGDS</sequence>
<protein>
    <submittedName>
        <fullName evidence="1">Uncharacterized protein</fullName>
    </submittedName>
</protein>
<reference evidence="1 2" key="1">
    <citation type="journal article" date="2020" name="Cell">
        <title>Large-Scale Comparative Analyses of Tick Genomes Elucidate Their Genetic Diversity and Vector Capacities.</title>
        <authorList>
            <consortium name="Tick Genome and Microbiome Consortium (TIGMIC)"/>
            <person name="Jia N."/>
            <person name="Wang J."/>
            <person name="Shi W."/>
            <person name="Du L."/>
            <person name="Sun Y."/>
            <person name="Zhan W."/>
            <person name="Jiang J.F."/>
            <person name="Wang Q."/>
            <person name="Zhang B."/>
            <person name="Ji P."/>
            <person name="Bell-Sakyi L."/>
            <person name="Cui X.M."/>
            <person name="Yuan T.T."/>
            <person name="Jiang B.G."/>
            <person name="Yang W.F."/>
            <person name="Lam T.T."/>
            <person name="Chang Q.C."/>
            <person name="Ding S.J."/>
            <person name="Wang X.J."/>
            <person name="Zhu J.G."/>
            <person name="Ruan X.D."/>
            <person name="Zhao L."/>
            <person name="Wei J.T."/>
            <person name="Ye R.Z."/>
            <person name="Que T.C."/>
            <person name="Du C.H."/>
            <person name="Zhou Y.H."/>
            <person name="Cheng J.X."/>
            <person name="Dai P.F."/>
            <person name="Guo W.B."/>
            <person name="Han X.H."/>
            <person name="Huang E.J."/>
            <person name="Li L.F."/>
            <person name="Wei W."/>
            <person name="Gao Y.C."/>
            <person name="Liu J.Z."/>
            <person name="Shao H.Z."/>
            <person name="Wang X."/>
            <person name="Wang C.C."/>
            <person name="Yang T.C."/>
            <person name="Huo Q.B."/>
            <person name="Li W."/>
            <person name="Chen H.Y."/>
            <person name="Chen S.E."/>
            <person name="Zhou L.G."/>
            <person name="Ni X.B."/>
            <person name="Tian J.H."/>
            <person name="Sheng Y."/>
            <person name="Liu T."/>
            <person name="Pan Y.S."/>
            <person name="Xia L.Y."/>
            <person name="Li J."/>
            <person name="Zhao F."/>
            <person name="Cao W.C."/>
        </authorList>
    </citation>
    <scope>NUCLEOTIDE SEQUENCE [LARGE SCALE GENOMIC DNA]</scope>
    <source>
        <strain evidence="1">Iper-2018</strain>
    </source>
</reference>
<evidence type="ECO:0000313" key="2">
    <source>
        <dbReference type="Proteomes" id="UP000805193"/>
    </source>
</evidence>
<organism evidence="1 2">
    <name type="scientific">Ixodes persulcatus</name>
    <name type="common">Taiga tick</name>
    <dbReference type="NCBI Taxonomy" id="34615"/>
    <lineage>
        <taxon>Eukaryota</taxon>
        <taxon>Metazoa</taxon>
        <taxon>Ecdysozoa</taxon>
        <taxon>Arthropoda</taxon>
        <taxon>Chelicerata</taxon>
        <taxon>Arachnida</taxon>
        <taxon>Acari</taxon>
        <taxon>Parasitiformes</taxon>
        <taxon>Ixodida</taxon>
        <taxon>Ixodoidea</taxon>
        <taxon>Ixodidae</taxon>
        <taxon>Ixodinae</taxon>
        <taxon>Ixodes</taxon>
    </lineage>
</organism>
<comment type="caution">
    <text evidence="1">The sequence shown here is derived from an EMBL/GenBank/DDBJ whole genome shotgun (WGS) entry which is preliminary data.</text>
</comment>
<evidence type="ECO:0000313" key="1">
    <source>
        <dbReference type="EMBL" id="KAG0422647.1"/>
    </source>
</evidence>